<evidence type="ECO:0000259" key="2">
    <source>
        <dbReference type="Pfam" id="PF07811"/>
    </source>
</evidence>
<dbReference type="RefSeq" id="WP_184309815.1">
    <property type="nucleotide sequence ID" value="NZ_JACHXU010000038.1"/>
</dbReference>
<keyword evidence="1" id="KW-1133">Transmembrane helix</keyword>
<sequence length="139" mass="15178">MTSHRRTKSRRGAALIEFVVCLPVLLAVSLGTLETCRMIYLRQSLKLAAYECARLAIVPGVDAGMLQDQCDVFLMGRKIEGYQFSCSPADPKDAQFGETITTTVSMSAESNAIVGAWFYQGKTLRSCSEITSGFHAGRT</sequence>
<keyword evidence="4" id="KW-1185">Reference proteome</keyword>
<reference evidence="3 4" key="1">
    <citation type="submission" date="2020-08" db="EMBL/GenBank/DDBJ databases">
        <title>Genomic Encyclopedia of Type Strains, Phase III (KMG-III): the genomes of soil and plant-associated and newly described type strains.</title>
        <authorList>
            <person name="Whitman W."/>
        </authorList>
    </citation>
    <scope>NUCLEOTIDE SEQUENCE [LARGE SCALE GENOMIC DNA]</scope>
    <source>
        <strain evidence="3 4">CECT 8075</strain>
    </source>
</reference>
<comment type="caution">
    <text evidence="3">The sequence shown here is derived from an EMBL/GenBank/DDBJ whole genome shotgun (WGS) entry which is preliminary data.</text>
</comment>
<protein>
    <recommendedName>
        <fullName evidence="2">TadE-like domain-containing protein</fullName>
    </recommendedName>
</protein>
<evidence type="ECO:0000313" key="4">
    <source>
        <dbReference type="Proteomes" id="UP000536179"/>
    </source>
</evidence>
<evidence type="ECO:0000313" key="3">
    <source>
        <dbReference type="EMBL" id="MBB3210477.1"/>
    </source>
</evidence>
<feature type="transmembrane region" description="Helical" evidence="1">
    <location>
        <begin position="12"/>
        <end position="33"/>
    </location>
</feature>
<name>A0A7W5E628_9BACT</name>
<dbReference type="Proteomes" id="UP000536179">
    <property type="component" value="Unassembled WGS sequence"/>
</dbReference>
<evidence type="ECO:0000256" key="1">
    <source>
        <dbReference type="SAM" id="Phobius"/>
    </source>
</evidence>
<organism evidence="3 4">
    <name type="scientific">Aporhodopirellula rubra</name>
    <dbReference type="NCBI Taxonomy" id="980271"/>
    <lineage>
        <taxon>Bacteria</taxon>
        <taxon>Pseudomonadati</taxon>
        <taxon>Planctomycetota</taxon>
        <taxon>Planctomycetia</taxon>
        <taxon>Pirellulales</taxon>
        <taxon>Pirellulaceae</taxon>
        <taxon>Aporhodopirellula</taxon>
    </lineage>
</organism>
<feature type="domain" description="TadE-like" evidence="2">
    <location>
        <begin position="12"/>
        <end position="54"/>
    </location>
</feature>
<dbReference type="EMBL" id="JACHXU010000038">
    <property type="protein sequence ID" value="MBB3210477.1"/>
    <property type="molecule type" value="Genomic_DNA"/>
</dbReference>
<dbReference type="InterPro" id="IPR012495">
    <property type="entry name" value="TadE-like_dom"/>
</dbReference>
<proteinExistence type="predicted"/>
<gene>
    <name evidence="3" type="ORF">FHS27_006324</name>
</gene>
<keyword evidence="1" id="KW-0472">Membrane</keyword>
<dbReference type="AlphaFoldDB" id="A0A7W5E628"/>
<dbReference type="Pfam" id="PF07811">
    <property type="entry name" value="TadE"/>
    <property type="match status" value="1"/>
</dbReference>
<accession>A0A7W5E628</accession>
<keyword evidence="1" id="KW-0812">Transmembrane</keyword>